<feature type="transmembrane region" description="Helical" evidence="6">
    <location>
        <begin position="414"/>
        <end position="434"/>
    </location>
</feature>
<evidence type="ECO:0000256" key="5">
    <source>
        <dbReference type="ARBA" id="ARBA00023136"/>
    </source>
</evidence>
<dbReference type="GO" id="GO:0022857">
    <property type="term" value="F:transmembrane transporter activity"/>
    <property type="evidence" value="ECO:0007669"/>
    <property type="project" value="InterPro"/>
</dbReference>
<dbReference type="CDD" id="cd17353">
    <property type="entry name" value="MFS_OFA_like"/>
    <property type="match status" value="1"/>
</dbReference>
<keyword evidence="5 6" id="KW-0472">Membrane</keyword>
<evidence type="ECO:0000256" key="6">
    <source>
        <dbReference type="SAM" id="Phobius"/>
    </source>
</evidence>
<evidence type="ECO:0000256" key="1">
    <source>
        <dbReference type="ARBA" id="ARBA00004141"/>
    </source>
</evidence>
<dbReference type="InterPro" id="IPR052983">
    <property type="entry name" value="MFS_Riboflavin_Transporter"/>
</dbReference>
<evidence type="ECO:0000256" key="3">
    <source>
        <dbReference type="ARBA" id="ARBA00022692"/>
    </source>
</evidence>
<dbReference type="PANTHER" id="PTHR43385:SF1">
    <property type="entry name" value="RIBOFLAVIN TRANSPORTER RIBJ"/>
    <property type="match status" value="1"/>
</dbReference>
<feature type="transmembrane region" description="Helical" evidence="6">
    <location>
        <begin position="93"/>
        <end position="112"/>
    </location>
</feature>
<keyword evidence="3 6" id="KW-0812">Transmembrane</keyword>
<dbReference type="InterPro" id="IPR036259">
    <property type="entry name" value="MFS_trans_sf"/>
</dbReference>
<dbReference type="Gene3D" id="1.20.1250.20">
    <property type="entry name" value="MFS general substrate transporter like domains"/>
    <property type="match status" value="2"/>
</dbReference>
<dbReference type="InterPro" id="IPR011701">
    <property type="entry name" value="MFS"/>
</dbReference>
<accession>F1L519</accession>
<keyword evidence="4 6" id="KW-1133">Transmembrane helix</keyword>
<feature type="transmembrane region" description="Helical" evidence="6">
    <location>
        <begin position="201"/>
        <end position="221"/>
    </location>
</feature>
<keyword evidence="2" id="KW-0813">Transport</keyword>
<reference evidence="7" key="1">
    <citation type="journal article" date="2011" name="Genome Res.">
        <title>Deep small RNA sequencing from the nematode Ascaris reveals conservation, functional diversification, and novel developmental profiles.</title>
        <authorList>
            <person name="Wang J."/>
            <person name="Czech B."/>
            <person name="Crunk A."/>
            <person name="Wallace A."/>
            <person name="Mitreva M."/>
            <person name="Hannon G.J."/>
            <person name="Davis R.E."/>
        </authorList>
    </citation>
    <scope>NUCLEOTIDE SEQUENCE</scope>
</reference>
<feature type="transmembrane region" description="Helical" evidence="6">
    <location>
        <begin position="20"/>
        <end position="44"/>
    </location>
</feature>
<evidence type="ECO:0000256" key="2">
    <source>
        <dbReference type="ARBA" id="ARBA00022448"/>
    </source>
</evidence>
<evidence type="ECO:0000256" key="4">
    <source>
        <dbReference type="ARBA" id="ARBA00022989"/>
    </source>
</evidence>
<feature type="transmembrane region" description="Helical" evidence="6">
    <location>
        <begin position="118"/>
        <end position="143"/>
    </location>
</feature>
<proteinExistence type="evidence at transcript level"/>
<sequence>MPSSDMVAVWLVRLNPLARITIVISGAVLIHLSLGTYHTFGNMLPYMASFMRNYTDSGINLEQLVWIPTFQGCFPFAMIIGGYLSARLGPRTAAFLGCFLMTSGVMLSYWTIRKSLLTFLFTYGCMFGLGQGMAYVIAVACAINWAPEHVGVVSGIVAAGFGISSSIFAPIQTMLINPWNYKPNRDGYFLEEELMERVPSVFLSLALVYAIMQTIGLVVICDPPYSCTRRDDMEPLMNDTEEKTQNYSMTTIEMLHSSTFYLLFIALFCCSFYGNMYYNLYKTFAETFIDDDMFMAFAFSVASVMNAIARIGWGLLTDKSSFQVSLSSATLLATMLLITMPVTPNGGKWLYFIWMNLMFICLAATHALFITASVKCFGTTYKSTNYGCLIVATTLSASLLAFGCEHFLTLLGYNLSFVITAAFPFTAFLITSTVQWSPQGNRIT</sequence>
<dbReference type="AlphaFoldDB" id="F1L519"/>
<dbReference type="GO" id="GO:0016020">
    <property type="term" value="C:membrane"/>
    <property type="evidence" value="ECO:0007669"/>
    <property type="project" value="UniProtKB-SubCell"/>
</dbReference>
<dbReference type="PANTHER" id="PTHR43385">
    <property type="entry name" value="RIBOFLAVIN TRANSPORTER RIBJ"/>
    <property type="match status" value="1"/>
</dbReference>
<feature type="transmembrane region" description="Helical" evidence="6">
    <location>
        <begin position="150"/>
        <end position="171"/>
    </location>
</feature>
<feature type="transmembrane region" description="Helical" evidence="6">
    <location>
        <begin position="349"/>
        <end position="374"/>
    </location>
</feature>
<evidence type="ECO:0000313" key="7">
    <source>
        <dbReference type="EMBL" id="ADY45223.1"/>
    </source>
</evidence>
<comment type="subcellular location">
    <subcellularLocation>
        <location evidence="1">Membrane</location>
        <topology evidence="1">Multi-pass membrane protein</topology>
    </subcellularLocation>
</comment>
<feature type="transmembrane region" description="Helical" evidence="6">
    <location>
        <begin position="293"/>
        <end position="312"/>
    </location>
</feature>
<dbReference type="Pfam" id="PF07690">
    <property type="entry name" value="MFS_1"/>
    <property type="match status" value="1"/>
</dbReference>
<feature type="transmembrane region" description="Helical" evidence="6">
    <location>
        <begin position="64"/>
        <end position="86"/>
    </location>
</feature>
<dbReference type="EMBL" id="JI171491">
    <property type="protein sequence ID" value="ADY45223.1"/>
    <property type="molecule type" value="mRNA"/>
</dbReference>
<feature type="transmembrane region" description="Helical" evidence="6">
    <location>
        <begin position="259"/>
        <end position="281"/>
    </location>
</feature>
<organism evidence="7">
    <name type="scientific">Ascaris suum</name>
    <name type="common">Pig roundworm</name>
    <name type="synonym">Ascaris lumbricoides</name>
    <dbReference type="NCBI Taxonomy" id="6253"/>
    <lineage>
        <taxon>Eukaryota</taxon>
        <taxon>Metazoa</taxon>
        <taxon>Ecdysozoa</taxon>
        <taxon>Nematoda</taxon>
        <taxon>Chromadorea</taxon>
        <taxon>Rhabditida</taxon>
        <taxon>Spirurina</taxon>
        <taxon>Ascaridomorpha</taxon>
        <taxon>Ascaridoidea</taxon>
        <taxon>Ascarididae</taxon>
        <taxon>Ascaris</taxon>
    </lineage>
</organism>
<dbReference type="SUPFAM" id="SSF103473">
    <property type="entry name" value="MFS general substrate transporter"/>
    <property type="match status" value="1"/>
</dbReference>
<name>F1L519_ASCSU</name>
<feature type="transmembrane region" description="Helical" evidence="6">
    <location>
        <begin position="324"/>
        <end position="343"/>
    </location>
</feature>
<feature type="transmembrane region" description="Helical" evidence="6">
    <location>
        <begin position="386"/>
        <end position="408"/>
    </location>
</feature>
<protein>
    <submittedName>
        <fullName evidence="7">Oxalate:formate antiporter</fullName>
    </submittedName>
</protein>